<dbReference type="InterPro" id="IPR045133">
    <property type="entry name" value="IRE1/2-like"/>
</dbReference>
<reference evidence="2 3" key="1">
    <citation type="journal article" date="2011" name="Science">
        <title>The ecoresponsive genome of Daphnia pulex.</title>
        <authorList>
            <person name="Colbourne J.K."/>
            <person name="Pfrender M.E."/>
            <person name="Gilbert D."/>
            <person name="Thomas W.K."/>
            <person name="Tucker A."/>
            <person name="Oakley T.H."/>
            <person name="Tokishita S."/>
            <person name="Aerts A."/>
            <person name="Arnold G.J."/>
            <person name="Basu M.K."/>
            <person name="Bauer D.J."/>
            <person name="Caceres C.E."/>
            <person name="Carmel L."/>
            <person name="Casola C."/>
            <person name="Choi J.H."/>
            <person name="Detter J.C."/>
            <person name="Dong Q."/>
            <person name="Dusheyko S."/>
            <person name="Eads B.D."/>
            <person name="Frohlich T."/>
            <person name="Geiler-Samerotte K.A."/>
            <person name="Gerlach D."/>
            <person name="Hatcher P."/>
            <person name="Jogdeo S."/>
            <person name="Krijgsveld J."/>
            <person name="Kriventseva E.V."/>
            <person name="Kultz D."/>
            <person name="Laforsch C."/>
            <person name="Lindquist E."/>
            <person name="Lopez J."/>
            <person name="Manak J.R."/>
            <person name="Muller J."/>
            <person name="Pangilinan J."/>
            <person name="Patwardhan R.P."/>
            <person name="Pitluck S."/>
            <person name="Pritham E.J."/>
            <person name="Rechtsteiner A."/>
            <person name="Rho M."/>
            <person name="Rogozin I.B."/>
            <person name="Sakarya O."/>
            <person name="Salamov A."/>
            <person name="Schaack S."/>
            <person name="Shapiro H."/>
            <person name="Shiga Y."/>
            <person name="Skalitzky C."/>
            <person name="Smith Z."/>
            <person name="Souvorov A."/>
            <person name="Sung W."/>
            <person name="Tang Z."/>
            <person name="Tsuchiya D."/>
            <person name="Tu H."/>
            <person name="Vos H."/>
            <person name="Wang M."/>
            <person name="Wolf Y.I."/>
            <person name="Yamagata H."/>
            <person name="Yamada T."/>
            <person name="Ye Y."/>
            <person name="Shaw J.R."/>
            <person name="Andrews J."/>
            <person name="Crease T.J."/>
            <person name="Tang H."/>
            <person name="Lucas S.M."/>
            <person name="Robertson H.M."/>
            <person name="Bork P."/>
            <person name="Koonin E.V."/>
            <person name="Zdobnov E.M."/>
            <person name="Grigoriev I.V."/>
            <person name="Lynch M."/>
            <person name="Boore J.L."/>
        </authorList>
    </citation>
    <scope>NUCLEOTIDE SEQUENCE [LARGE SCALE GENOMIC DNA]</scope>
</reference>
<gene>
    <name evidence="2" type="ORF">DAPPUDRAFT_100620</name>
</gene>
<dbReference type="Gene3D" id="1.10.510.10">
    <property type="entry name" value="Transferase(Phosphotransferase) domain 1"/>
    <property type="match status" value="1"/>
</dbReference>
<dbReference type="PANTHER" id="PTHR13954:SF6">
    <property type="entry name" value="NON-SPECIFIC SERINE_THREONINE PROTEIN KINASE"/>
    <property type="match status" value="1"/>
</dbReference>
<dbReference type="OrthoDB" id="6334171at2759"/>
<keyword evidence="3" id="KW-1185">Reference proteome</keyword>
<feature type="domain" description="Protein kinase" evidence="1">
    <location>
        <begin position="11"/>
        <end position="300"/>
    </location>
</feature>
<dbReference type="GO" id="GO:0005783">
    <property type="term" value="C:endoplasmic reticulum"/>
    <property type="evidence" value="ECO:0000318"/>
    <property type="project" value="GO_Central"/>
</dbReference>
<name>E9GAW9_DAPPU</name>
<dbReference type="InParanoid" id="E9GAW9"/>
<dbReference type="Proteomes" id="UP000000305">
    <property type="component" value="Unassembled WGS sequence"/>
</dbReference>
<protein>
    <recommendedName>
        <fullName evidence="1">Protein kinase domain-containing protein</fullName>
    </recommendedName>
</protein>
<dbReference type="GO" id="GO:0004674">
    <property type="term" value="F:protein serine/threonine kinase activity"/>
    <property type="evidence" value="ECO:0000318"/>
    <property type="project" value="GO_Central"/>
</dbReference>
<dbReference type="SUPFAM" id="SSF56112">
    <property type="entry name" value="Protein kinase-like (PK-like)"/>
    <property type="match status" value="1"/>
</dbReference>
<dbReference type="GO" id="GO:0004521">
    <property type="term" value="F:RNA endonuclease activity"/>
    <property type="evidence" value="ECO:0000318"/>
    <property type="project" value="GO_Central"/>
</dbReference>
<dbReference type="GO" id="GO:0070059">
    <property type="term" value="P:intrinsic apoptotic signaling pathway in response to endoplasmic reticulum stress"/>
    <property type="evidence" value="ECO:0000318"/>
    <property type="project" value="GO_Central"/>
</dbReference>
<dbReference type="GO" id="GO:0036498">
    <property type="term" value="P:IRE1-mediated unfolded protein response"/>
    <property type="evidence" value="ECO:0000318"/>
    <property type="project" value="GO_Central"/>
</dbReference>
<dbReference type="InterPro" id="IPR000719">
    <property type="entry name" value="Prot_kinase_dom"/>
</dbReference>
<dbReference type="GO" id="GO:0051082">
    <property type="term" value="F:unfolded protein binding"/>
    <property type="evidence" value="ECO:0000318"/>
    <property type="project" value="GO_Central"/>
</dbReference>
<organism evidence="2 3">
    <name type="scientific">Daphnia pulex</name>
    <name type="common">Water flea</name>
    <dbReference type="NCBI Taxonomy" id="6669"/>
    <lineage>
        <taxon>Eukaryota</taxon>
        <taxon>Metazoa</taxon>
        <taxon>Ecdysozoa</taxon>
        <taxon>Arthropoda</taxon>
        <taxon>Crustacea</taxon>
        <taxon>Branchiopoda</taxon>
        <taxon>Diplostraca</taxon>
        <taxon>Cladocera</taxon>
        <taxon>Anomopoda</taxon>
        <taxon>Daphniidae</taxon>
        <taxon>Daphnia</taxon>
    </lineage>
</organism>
<dbReference type="eggNOG" id="KOG1027">
    <property type="taxonomic scope" value="Eukaryota"/>
</dbReference>
<dbReference type="OMA" id="NEHHANI"/>
<dbReference type="Gene3D" id="3.30.200.20">
    <property type="entry name" value="Phosphorylase Kinase, domain 1"/>
    <property type="match status" value="1"/>
</dbReference>
<dbReference type="Pfam" id="PF00069">
    <property type="entry name" value="Pkinase"/>
    <property type="match status" value="1"/>
</dbReference>
<accession>E9GAW9</accession>
<dbReference type="PhylomeDB" id="E9GAW9"/>
<dbReference type="KEGG" id="dpx:DAPPUDRAFT_100620"/>
<dbReference type="HOGENOM" id="CLU_000288_7_1_1"/>
<dbReference type="EMBL" id="GL732537">
    <property type="protein sequence ID" value="EFX83332.1"/>
    <property type="molecule type" value="Genomic_DNA"/>
</dbReference>
<dbReference type="GO" id="GO:0005524">
    <property type="term" value="F:ATP binding"/>
    <property type="evidence" value="ECO:0007669"/>
    <property type="project" value="InterPro"/>
</dbReference>
<dbReference type="InterPro" id="IPR011009">
    <property type="entry name" value="Kinase-like_dom_sf"/>
</dbReference>
<evidence type="ECO:0000313" key="3">
    <source>
        <dbReference type="Proteomes" id="UP000000305"/>
    </source>
</evidence>
<evidence type="ECO:0000259" key="1">
    <source>
        <dbReference type="PROSITE" id="PS50011"/>
    </source>
</evidence>
<dbReference type="STRING" id="6669.E9GAW9"/>
<dbReference type="PANTHER" id="PTHR13954">
    <property type="entry name" value="IRE1-RELATED"/>
    <property type="match status" value="1"/>
</dbReference>
<dbReference type="AlphaFoldDB" id="E9GAW9"/>
<sequence>MAVRVGSDIQFDRRQMIGWGPSGTVVLRGSFKGGQQPVAVKRFITKQLRWNANEFQLYRNEHHANILRIHHLECDHLSGFTYFALELGTCNLAGYLAGKYRGPPLSAHTILLQISQGLQHLHSLGVIHRGLKPNNVLICTETQTNPQLVKQVQIKLSDFGVMAGSSSGDSWPCSDRDSVEGWLAPEQIKTLGLSTRAVTTTTAEAGSTLQRQKSGAQLQLLTPAVDVFALGCLFFCVLTSGQHPFGSPSYFRDQRALACQYELAPLSLQLPPAAILIERMIQRDPDYRPTIDNVLAQSNFWSLDI</sequence>
<proteinExistence type="predicted"/>
<dbReference type="FunFam" id="1.10.510.10:FF:002942">
    <property type="match status" value="1"/>
</dbReference>
<evidence type="ECO:0000313" key="2">
    <source>
        <dbReference type="EMBL" id="EFX83332.1"/>
    </source>
</evidence>
<dbReference type="PROSITE" id="PS50011">
    <property type="entry name" value="PROTEIN_KINASE_DOM"/>
    <property type="match status" value="1"/>
</dbReference>